<sequence length="75" mass="8430">MEQILIRNLPPGTKAALRARAEQHHRSVEAEVREILGEVLKREPVTLVDLLSTEEGTDIEFEPERLGVTARTAEL</sequence>
<comment type="caution">
    <text evidence="2">The sequence shown here is derived from an EMBL/GenBank/DDBJ whole genome shotgun (WGS) entry which is preliminary data.</text>
</comment>
<organism evidence="2 3">
    <name type="scientific">Rhodococcus rhodochrous KG-21</name>
    <dbReference type="NCBI Taxonomy" id="1441923"/>
    <lineage>
        <taxon>Bacteria</taxon>
        <taxon>Bacillati</taxon>
        <taxon>Actinomycetota</taxon>
        <taxon>Actinomycetes</taxon>
        <taxon>Mycobacteriales</taxon>
        <taxon>Nocardiaceae</taxon>
        <taxon>Rhodococcus</taxon>
    </lineage>
</organism>
<protein>
    <submittedName>
        <fullName evidence="2">Antitoxin</fullName>
    </submittedName>
</protein>
<evidence type="ECO:0000259" key="1">
    <source>
        <dbReference type="Pfam" id="PF22513"/>
    </source>
</evidence>
<evidence type="ECO:0000313" key="3">
    <source>
        <dbReference type="Proteomes" id="UP000037712"/>
    </source>
</evidence>
<dbReference type="RefSeq" id="WP_054371400.1">
    <property type="nucleotide sequence ID" value="NZ_AZYO01000004.1"/>
</dbReference>
<dbReference type="Proteomes" id="UP000037712">
    <property type="component" value="Unassembled WGS sequence"/>
</dbReference>
<reference evidence="3" key="2">
    <citation type="submission" date="2015-01" db="EMBL/GenBank/DDBJ databases">
        <title>Draft genome sequence of potential hydrocarbon metabolising strain of Rhodococcus rhodochrous.</title>
        <authorList>
            <person name="Aggarwal R.K."/>
            <person name="Dawar C."/>
        </authorList>
    </citation>
    <scope>NUCLEOTIDE SEQUENCE [LARGE SCALE GENOMIC DNA]</scope>
    <source>
        <strain evidence="3">KG-21</strain>
    </source>
</reference>
<dbReference type="InterPro" id="IPR010985">
    <property type="entry name" value="Ribbon_hlx_hlx"/>
</dbReference>
<dbReference type="SUPFAM" id="SSF47598">
    <property type="entry name" value="Ribbon-helix-helix"/>
    <property type="match status" value="1"/>
</dbReference>
<dbReference type="InterPro" id="IPR013321">
    <property type="entry name" value="Arc_rbn_hlx_hlx"/>
</dbReference>
<dbReference type="InterPro" id="IPR053853">
    <property type="entry name" value="FitA-like_RHH"/>
</dbReference>
<dbReference type="Pfam" id="PF22513">
    <property type="entry name" value="FitA-like_RHH"/>
    <property type="match status" value="1"/>
</dbReference>
<dbReference type="AlphaFoldDB" id="A0A0M9WQB5"/>
<name>A0A0M9WQB5_RHORH</name>
<dbReference type="PATRIC" id="fig|1441923.3.peg.780"/>
<dbReference type="GO" id="GO:0006355">
    <property type="term" value="P:regulation of DNA-templated transcription"/>
    <property type="evidence" value="ECO:0007669"/>
    <property type="project" value="InterPro"/>
</dbReference>
<feature type="domain" description="Antitoxin FitA-like ribbon-helix-helix" evidence="1">
    <location>
        <begin position="3"/>
        <end position="39"/>
    </location>
</feature>
<accession>A0A0M9WQB5</accession>
<proteinExistence type="predicted"/>
<gene>
    <name evidence="2" type="ORF">Z051_03570</name>
</gene>
<dbReference type="Gene3D" id="1.10.1220.10">
    <property type="entry name" value="Met repressor-like"/>
    <property type="match status" value="1"/>
</dbReference>
<reference evidence="2 3" key="1">
    <citation type="journal article" date="2015" name="Genome Announc.">
        <title>Draft Genome Sequence of Rhodococcus rhodochrous Strain KG-21, a Soil Isolate from Oil Fields of Krishna-Godavari Basin, India.</title>
        <authorList>
            <person name="Dawar C."/>
            <person name="Aggarwal R.K."/>
        </authorList>
    </citation>
    <scope>NUCLEOTIDE SEQUENCE [LARGE SCALE GENOMIC DNA]</scope>
    <source>
        <strain evidence="2 3">KG-21</strain>
    </source>
</reference>
<evidence type="ECO:0000313" key="2">
    <source>
        <dbReference type="EMBL" id="KOS57571.1"/>
    </source>
</evidence>
<dbReference type="EMBL" id="AZYO01000004">
    <property type="protein sequence ID" value="KOS57571.1"/>
    <property type="molecule type" value="Genomic_DNA"/>
</dbReference>